<keyword evidence="3" id="KW-1185">Reference proteome</keyword>
<dbReference type="InterPro" id="IPR000182">
    <property type="entry name" value="GNAT_dom"/>
</dbReference>
<dbReference type="EC" id="2.-.-.-" evidence="2"/>
<protein>
    <submittedName>
        <fullName evidence="2">GNAT family protein</fullName>
        <ecNumber evidence="2">2.-.-.-</ecNumber>
    </submittedName>
</protein>
<gene>
    <name evidence="2" type="ORF">PZA18_20365</name>
</gene>
<dbReference type="Proteomes" id="UP001172778">
    <property type="component" value="Unassembled WGS sequence"/>
</dbReference>
<evidence type="ECO:0000259" key="1">
    <source>
        <dbReference type="PROSITE" id="PS51186"/>
    </source>
</evidence>
<sequence>MLIETPKLEDAKKLLEYFHELVASDTNRVERVEDVRKISIEMEESWIRNILAKQAEGSYAARCIYDDSGKVIGLGEIERRPRWIERHVAEIRFGLLPDHFSAGVAFVRVLENLAKEMGIEVLYYFHLTTQKQGLDIMQECKYKEVGIIEDYYKIDNSYVDRIYLQKNIVSPG</sequence>
<dbReference type="InterPro" id="IPR016181">
    <property type="entry name" value="Acyl_CoA_acyltransferase"/>
</dbReference>
<dbReference type="RefSeq" id="WP_284102716.1">
    <property type="nucleotide sequence ID" value="NZ_JARRAF010000037.1"/>
</dbReference>
<evidence type="ECO:0000313" key="2">
    <source>
        <dbReference type="EMBL" id="MDK2126397.1"/>
    </source>
</evidence>
<dbReference type="Pfam" id="PF13420">
    <property type="entry name" value="Acetyltransf_4"/>
    <property type="match status" value="1"/>
</dbReference>
<proteinExistence type="predicted"/>
<evidence type="ECO:0000313" key="3">
    <source>
        <dbReference type="Proteomes" id="UP001172778"/>
    </source>
</evidence>
<reference evidence="2" key="1">
    <citation type="submission" date="2023-03" db="EMBL/GenBank/DDBJ databases">
        <title>Chitinimonas shenzhenensis gen. nov., sp. nov., a novel member of family Burkholderiaceae isolated from activated sludge collected in Shen Zhen, China.</title>
        <authorList>
            <person name="Wang X."/>
        </authorList>
    </citation>
    <scope>NUCLEOTIDE SEQUENCE</scope>
    <source>
        <strain evidence="2">DQS-5</strain>
    </source>
</reference>
<dbReference type="PROSITE" id="PS51186">
    <property type="entry name" value="GNAT"/>
    <property type="match status" value="1"/>
</dbReference>
<accession>A0ABT7E259</accession>
<dbReference type="Gene3D" id="3.40.630.30">
    <property type="match status" value="1"/>
</dbReference>
<feature type="domain" description="N-acetyltransferase" evidence="1">
    <location>
        <begin position="1"/>
        <end position="165"/>
    </location>
</feature>
<dbReference type="EMBL" id="JARRAF010000037">
    <property type="protein sequence ID" value="MDK2126397.1"/>
    <property type="molecule type" value="Genomic_DNA"/>
</dbReference>
<keyword evidence="2" id="KW-0808">Transferase</keyword>
<comment type="caution">
    <text evidence="2">The sequence shown here is derived from an EMBL/GenBank/DDBJ whole genome shotgun (WGS) entry which is preliminary data.</text>
</comment>
<organism evidence="2 3">
    <name type="scientific">Parachitinimonas caeni</name>
    <dbReference type="NCBI Taxonomy" id="3031301"/>
    <lineage>
        <taxon>Bacteria</taxon>
        <taxon>Pseudomonadati</taxon>
        <taxon>Pseudomonadota</taxon>
        <taxon>Betaproteobacteria</taxon>
        <taxon>Neisseriales</taxon>
        <taxon>Chitinibacteraceae</taxon>
        <taxon>Parachitinimonas</taxon>
    </lineage>
</organism>
<dbReference type="SUPFAM" id="SSF55729">
    <property type="entry name" value="Acyl-CoA N-acyltransferases (Nat)"/>
    <property type="match status" value="1"/>
</dbReference>
<dbReference type="GO" id="GO:0016740">
    <property type="term" value="F:transferase activity"/>
    <property type="evidence" value="ECO:0007669"/>
    <property type="project" value="UniProtKB-KW"/>
</dbReference>
<name>A0ABT7E259_9NEIS</name>